<evidence type="ECO:0000259" key="12">
    <source>
        <dbReference type="Pfam" id="PF08914"/>
    </source>
</evidence>
<feature type="domain" description="TRF2-interacting telomeric protein/Rap1 C-terminal" evidence="13">
    <location>
        <begin position="321"/>
        <end position="388"/>
    </location>
</feature>
<feature type="compositionally biased region" description="Polar residues" evidence="11">
    <location>
        <begin position="281"/>
        <end position="310"/>
    </location>
</feature>
<feature type="domain" description="TERF2-interacting telomeric protein 1 Myb" evidence="12">
    <location>
        <begin position="138"/>
        <end position="184"/>
    </location>
</feature>
<evidence type="ECO:0000259" key="14">
    <source>
        <dbReference type="Pfam" id="PF16589"/>
    </source>
</evidence>
<dbReference type="GO" id="GO:0042162">
    <property type="term" value="F:telomeric DNA binding"/>
    <property type="evidence" value="ECO:0007669"/>
    <property type="project" value="TreeGrafter"/>
</dbReference>
<dbReference type="InterPro" id="IPR001357">
    <property type="entry name" value="BRCT_dom"/>
</dbReference>
<dbReference type="InterPro" id="IPR039595">
    <property type="entry name" value="TE2IP/Rap1"/>
</dbReference>
<dbReference type="InterPro" id="IPR009057">
    <property type="entry name" value="Homeodomain-like_sf"/>
</dbReference>
<evidence type="ECO:0000256" key="5">
    <source>
        <dbReference type="ARBA" id="ARBA00023015"/>
    </source>
</evidence>
<organism evidence="15">
    <name type="scientific">Stegastes partitus</name>
    <name type="common">bicolor damselfish</name>
    <dbReference type="NCBI Taxonomy" id="144197"/>
    <lineage>
        <taxon>Eukaryota</taxon>
        <taxon>Metazoa</taxon>
        <taxon>Chordata</taxon>
        <taxon>Craniata</taxon>
        <taxon>Vertebrata</taxon>
        <taxon>Euteleostomi</taxon>
        <taxon>Actinopterygii</taxon>
        <taxon>Neopterygii</taxon>
        <taxon>Teleostei</taxon>
        <taxon>Neoteleostei</taxon>
        <taxon>Acanthomorphata</taxon>
        <taxon>Ovalentaria</taxon>
        <taxon>Pomacentridae</taxon>
        <taxon>Stegastes</taxon>
    </lineage>
</organism>
<dbReference type="PANTHER" id="PTHR16466">
    <property type="entry name" value="TELOMERE REPEAT-BINDING FACTOR 2-INTERACTING PROTEIN 1"/>
    <property type="match status" value="1"/>
</dbReference>
<dbReference type="CDD" id="cd11655">
    <property type="entry name" value="rap1_myb-like"/>
    <property type="match status" value="1"/>
</dbReference>
<keyword evidence="4 10" id="KW-0779">Telomere</keyword>
<evidence type="ECO:0000256" key="8">
    <source>
        <dbReference type="ARBA" id="ARBA00023242"/>
    </source>
</evidence>
<evidence type="ECO:0000256" key="7">
    <source>
        <dbReference type="ARBA" id="ARBA00023163"/>
    </source>
</evidence>
<dbReference type="Pfam" id="PF16589">
    <property type="entry name" value="BRCT_2"/>
    <property type="match status" value="1"/>
</dbReference>
<dbReference type="GeneTree" id="ENSGT00390000005351"/>
<feature type="region of interest" description="Disordered" evidence="11">
    <location>
        <begin position="103"/>
        <end position="126"/>
    </location>
</feature>
<keyword evidence="7 10" id="KW-0804">Transcription</keyword>
<feature type="compositionally biased region" description="Basic and acidic residues" evidence="11">
    <location>
        <begin position="208"/>
        <end position="217"/>
    </location>
</feature>
<comment type="similarity">
    <text evidence="1 10">Belongs to the RAP1 family.</text>
</comment>
<dbReference type="SUPFAM" id="SSF46689">
    <property type="entry name" value="Homeodomain-like"/>
    <property type="match status" value="1"/>
</dbReference>
<dbReference type="SUPFAM" id="SSF52113">
    <property type="entry name" value="BRCT domain"/>
    <property type="match status" value="1"/>
</dbReference>
<comment type="subcellular location">
    <subcellularLocation>
        <location evidence="10">Nucleus</location>
    </subcellularLocation>
    <subcellularLocation>
        <location evidence="10">Chromosome</location>
        <location evidence="10">Telomere</location>
    </subcellularLocation>
</comment>
<dbReference type="Gene3D" id="1.10.10.2170">
    <property type="match status" value="1"/>
</dbReference>
<dbReference type="Gene3D" id="3.40.50.10190">
    <property type="entry name" value="BRCT domain"/>
    <property type="match status" value="1"/>
</dbReference>
<protein>
    <recommendedName>
        <fullName evidence="2 10">Telomeric repeat-binding factor 2-interacting protein 1</fullName>
        <shortName evidence="10">TERF2-interacting telomeric protein 1</shortName>
    </recommendedName>
    <alternativeName>
        <fullName evidence="9 10">Repressor/activator protein 1 homolog</fullName>
    </alternativeName>
</protein>
<dbReference type="Pfam" id="PF08914">
    <property type="entry name" value="Myb_Rap1"/>
    <property type="match status" value="1"/>
</dbReference>
<dbReference type="GO" id="GO:0010833">
    <property type="term" value="P:telomere maintenance via telomere lengthening"/>
    <property type="evidence" value="ECO:0007669"/>
    <property type="project" value="UniProtKB-UniRule"/>
</dbReference>
<evidence type="ECO:0000256" key="2">
    <source>
        <dbReference type="ARBA" id="ARBA00017805"/>
    </source>
</evidence>
<evidence type="ECO:0000256" key="6">
    <source>
        <dbReference type="ARBA" id="ARBA00023159"/>
    </source>
</evidence>
<dbReference type="InterPro" id="IPR021661">
    <property type="entry name" value="Rap1_C"/>
</dbReference>
<feature type="region of interest" description="Disordered" evidence="11">
    <location>
        <begin position="208"/>
        <end position="259"/>
    </location>
</feature>
<reference evidence="15" key="1">
    <citation type="submission" date="2023-09" db="UniProtKB">
        <authorList>
            <consortium name="Ensembl"/>
        </authorList>
    </citation>
    <scope>IDENTIFICATION</scope>
</reference>
<dbReference type="InterPro" id="IPR015010">
    <property type="entry name" value="TERF2IP_Myb"/>
</dbReference>
<evidence type="ECO:0000256" key="3">
    <source>
        <dbReference type="ARBA" id="ARBA00022454"/>
    </source>
</evidence>
<dbReference type="Pfam" id="PF11626">
    <property type="entry name" value="Rap1_C"/>
    <property type="match status" value="1"/>
</dbReference>
<evidence type="ECO:0000256" key="4">
    <source>
        <dbReference type="ARBA" id="ARBA00022895"/>
    </source>
</evidence>
<dbReference type="Gene3D" id="1.10.10.60">
    <property type="entry name" value="Homeodomain-like"/>
    <property type="match status" value="1"/>
</dbReference>
<evidence type="ECO:0000313" key="15">
    <source>
        <dbReference type="Ensembl" id="ENSSPAP00000010403.1"/>
    </source>
</evidence>
<feature type="region of interest" description="Disordered" evidence="11">
    <location>
        <begin position="273"/>
        <end position="315"/>
    </location>
</feature>
<comment type="subunit">
    <text evidence="10">Homodimer.</text>
</comment>
<feature type="domain" description="BRCT" evidence="14">
    <location>
        <begin position="18"/>
        <end position="97"/>
    </location>
</feature>
<dbReference type="AlphaFoldDB" id="A0A3B4ZNA6"/>
<evidence type="ECO:0000256" key="1">
    <source>
        <dbReference type="ARBA" id="ARBA00010467"/>
    </source>
</evidence>
<keyword evidence="8 10" id="KW-0539">Nucleus</keyword>
<dbReference type="InterPro" id="IPR036420">
    <property type="entry name" value="BRCT_dom_sf"/>
</dbReference>
<proteinExistence type="inferred from homology"/>
<dbReference type="GO" id="GO:0006355">
    <property type="term" value="P:regulation of DNA-templated transcription"/>
    <property type="evidence" value="ECO:0007669"/>
    <property type="project" value="UniProtKB-UniRule"/>
</dbReference>
<dbReference type="FunFam" id="1.10.10.60:FF:000246">
    <property type="entry name" value="Telomeric repeat-binding factor 2-interacting protein 1"/>
    <property type="match status" value="1"/>
</dbReference>
<evidence type="ECO:0000256" key="11">
    <source>
        <dbReference type="SAM" id="MobiDB-lite"/>
    </source>
</evidence>
<sequence>MPSKQQKVVQPAFSPVLFMTVDGEPMSFFMRPGPVKRQLQPLITAGGGTLCNVQQPGVILLIEPEERTMTSSSGYVSTQYIHDCIEKNEQLSSEDYRLNPGVVQRSSARLNRSKESSPGLSAGEINPLRQSGMSRLAYSPEDDAAILKYVSSHKAETGGNRLWQQMEKQHVTNHSWQSMKYRYKVLAKTQPVLSSLLSPQIEVRSEAAESRAEKVDAETLSSVLDEEQHQQPDEQPAESLQAQTGEAEASDPSQAEGLGPDLLTVSQVIAADTTEPEGDGPQTTASPQKQSLSEESQPAQPESTPEASSSKKLKEKQKDLAAVTKALLKTSGDVTAALDLLLNPSSVSGPLWTRCDDKLLLSADPAVRQQLQEKYGEEPVAKRVLFLEVEG</sequence>
<dbReference type="GO" id="GO:0005654">
    <property type="term" value="C:nucleoplasm"/>
    <property type="evidence" value="ECO:0007669"/>
    <property type="project" value="UniProtKB-ARBA"/>
</dbReference>
<dbReference type="PANTHER" id="PTHR16466:SF6">
    <property type="entry name" value="TELOMERIC REPEAT-BINDING FACTOR 2-INTERACTING PROTEIN 1"/>
    <property type="match status" value="1"/>
</dbReference>
<name>A0A3B4ZNA6_9TELE</name>
<dbReference type="GO" id="GO:0070187">
    <property type="term" value="C:shelterin complex"/>
    <property type="evidence" value="ECO:0007669"/>
    <property type="project" value="TreeGrafter"/>
</dbReference>
<evidence type="ECO:0000256" key="9">
    <source>
        <dbReference type="ARBA" id="ARBA00032471"/>
    </source>
</evidence>
<evidence type="ECO:0000256" key="10">
    <source>
        <dbReference type="RuleBase" id="RU367107"/>
    </source>
</evidence>
<accession>A0A3B4ZNA6</accession>
<evidence type="ECO:0000259" key="13">
    <source>
        <dbReference type="Pfam" id="PF11626"/>
    </source>
</evidence>
<keyword evidence="6 10" id="KW-0010">Activator</keyword>
<comment type="function">
    <text evidence="10">Acts both as a regulator of telomere function and as a transcription regulator. Involved in the regulation of telomere length and protection as a component of the shelterin complex (telosome). Does not bind DNA directly: recruited to telomeric double-stranded 5'-TTAGGG-3' repeats via its interaction with terf2. Independently of its function in telomeres, also acts as a transcription regulator: recruited to extratelomeric 5'-TTAGGG-3' sites via its association with terf2 or other factors, and regulates gene expression.</text>
</comment>
<dbReference type="Ensembl" id="ENSSPAT00000010583.1">
    <property type="protein sequence ID" value="ENSSPAP00000010403.1"/>
    <property type="gene ID" value="ENSSPAG00000007898.1"/>
</dbReference>
<keyword evidence="5 10" id="KW-0805">Transcription regulation</keyword>
<keyword evidence="3 10" id="KW-0158">Chromosome</keyword>
<dbReference type="InterPro" id="IPR038104">
    <property type="entry name" value="Rap1_C_sf"/>
</dbReference>
<dbReference type="GO" id="GO:0031848">
    <property type="term" value="P:protection from non-homologous end joining at telomere"/>
    <property type="evidence" value="ECO:0007669"/>
    <property type="project" value="TreeGrafter"/>
</dbReference>